<dbReference type="OrthoDB" id="2535304at2759"/>
<organism evidence="8 9">
    <name type="scientific">Leucosporidium creatinivorum</name>
    <dbReference type="NCBI Taxonomy" id="106004"/>
    <lineage>
        <taxon>Eukaryota</taxon>
        <taxon>Fungi</taxon>
        <taxon>Dikarya</taxon>
        <taxon>Basidiomycota</taxon>
        <taxon>Pucciniomycotina</taxon>
        <taxon>Microbotryomycetes</taxon>
        <taxon>Leucosporidiales</taxon>
        <taxon>Leucosporidium</taxon>
    </lineage>
</organism>
<dbReference type="Pfam" id="PF03006">
    <property type="entry name" value="HlyIII"/>
    <property type="match status" value="1"/>
</dbReference>
<keyword evidence="3 7" id="KW-1133">Transmembrane helix</keyword>
<evidence type="ECO:0000256" key="6">
    <source>
        <dbReference type="SAM" id="MobiDB-lite"/>
    </source>
</evidence>
<proteinExistence type="predicted"/>
<feature type="transmembrane region" description="Helical" evidence="7">
    <location>
        <begin position="529"/>
        <end position="553"/>
    </location>
</feature>
<feature type="compositionally biased region" description="Acidic residues" evidence="6">
    <location>
        <begin position="103"/>
        <end position="120"/>
    </location>
</feature>
<feature type="transmembrane region" description="Helical" evidence="7">
    <location>
        <begin position="559"/>
        <end position="579"/>
    </location>
</feature>
<evidence type="ECO:0000256" key="2">
    <source>
        <dbReference type="ARBA" id="ARBA00022692"/>
    </source>
</evidence>
<dbReference type="GO" id="GO:0038023">
    <property type="term" value="F:signaling receptor activity"/>
    <property type="evidence" value="ECO:0007669"/>
    <property type="project" value="TreeGrafter"/>
</dbReference>
<keyword evidence="2 7" id="KW-0812">Transmembrane</keyword>
<keyword evidence="5" id="KW-0479">Metal-binding</keyword>
<feature type="region of interest" description="Disordered" evidence="6">
    <location>
        <begin position="101"/>
        <end position="120"/>
    </location>
</feature>
<accession>A0A1Y2CKR5</accession>
<comment type="subcellular location">
    <subcellularLocation>
        <location evidence="1">Membrane</location>
        <topology evidence="1">Multi-pass membrane protein</topology>
    </subcellularLocation>
</comment>
<feature type="transmembrane region" description="Helical" evidence="7">
    <location>
        <begin position="467"/>
        <end position="491"/>
    </location>
</feature>
<evidence type="ECO:0000313" key="9">
    <source>
        <dbReference type="Proteomes" id="UP000193467"/>
    </source>
</evidence>
<evidence type="ECO:0000256" key="3">
    <source>
        <dbReference type="ARBA" id="ARBA00022989"/>
    </source>
</evidence>
<protein>
    <submittedName>
        <fullName evidence="8">Hemolysin-III related-domain-containing protein</fullName>
    </submittedName>
</protein>
<dbReference type="STRING" id="106004.A0A1Y2CKR5"/>
<name>A0A1Y2CKR5_9BASI</name>
<feature type="compositionally biased region" description="Low complexity" evidence="6">
    <location>
        <begin position="614"/>
        <end position="624"/>
    </location>
</feature>
<evidence type="ECO:0000256" key="1">
    <source>
        <dbReference type="ARBA" id="ARBA00004141"/>
    </source>
</evidence>
<evidence type="ECO:0000256" key="7">
    <source>
        <dbReference type="SAM" id="Phobius"/>
    </source>
</evidence>
<gene>
    <name evidence="8" type="ORF">BCR35DRAFT_310931</name>
</gene>
<feature type="region of interest" description="Disordered" evidence="6">
    <location>
        <begin position="1"/>
        <end position="54"/>
    </location>
</feature>
<feature type="region of interest" description="Disordered" evidence="6">
    <location>
        <begin position="605"/>
        <end position="624"/>
    </location>
</feature>
<comment type="caution">
    <text evidence="8">The sequence shown here is derived from an EMBL/GenBank/DDBJ whole genome shotgun (WGS) entry which is preliminary data.</text>
</comment>
<keyword evidence="9" id="KW-1185">Reference proteome</keyword>
<feature type="transmembrane region" description="Helical" evidence="7">
    <location>
        <begin position="433"/>
        <end position="455"/>
    </location>
</feature>
<dbReference type="PANTHER" id="PTHR20855:SF97">
    <property type="entry name" value="ADIPOR-LIKE RECEPTOR IZH3-RELATED"/>
    <property type="match status" value="1"/>
</dbReference>
<feature type="transmembrane region" description="Helical" evidence="7">
    <location>
        <begin position="497"/>
        <end position="517"/>
    </location>
</feature>
<dbReference type="Proteomes" id="UP000193467">
    <property type="component" value="Unassembled WGS sequence"/>
</dbReference>
<reference evidence="8 9" key="1">
    <citation type="submission" date="2016-07" db="EMBL/GenBank/DDBJ databases">
        <title>Pervasive Adenine N6-methylation of Active Genes in Fungi.</title>
        <authorList>
            <consortium name="DOE Joint Genome Institute"/>
            <person name="Mondo S.J."/>
            <person name="Dannebaum R.O."/>
            <person name="Kuo R.C."/>
            <person name="Labutti K."/>
            <person name="Haridas S."/>
            <person name="Kuo A."/>
            <person name="Salamov A."/>
            <person name="Ahrendt S.R."/>
            <person name="Lipzen A."/>
            <person name="Sullivan W."/>
            <person name="Andreopoulos W.B."/>
            <person name="Clum A."/>
            <person name="Lindquist E."/>
            <person name="Daum C."/>
            <person name="Ramamoorthy G.K."/>
            <person name="Gryganskyi A."/>
            <person name="Culley D."/>
            <person name="Magnuson J.K."/>
            <person name="James T.Y."/>
            <person name="O'Malley M.A."/>
            <person name="Stajich J.E."/>
            <person name="Spatafora J.W."/>
            <person name="Visel A."/>
            <person name="Grigoriev I.V."/>
        </authorList>
    </citation>
    <scope>NUCLEOTIDE SEQUENCE [LARGE SCALE GENOMIC DNA]</scope>
    <source>
        <strain evidence="8 9">62-1032</strain>
    </source>
</reference>
<dbReference type="GO" id="GO:0006882">
    <property type="term" value="P:intracellular zinc ion homeostasis"/>
    <property type="evidence" value="ECO:0007669"/>
    <property type="project" value="TreeGrafter"/>
</dbReference>
<evidence type="ECO:0000256" key="5">
    <source>
        <dbReference type="PIRSR" id="PIRSR604254-1"/>
    </source>
</evidence>
<feature type="transmembrane region" description="Helical" evidence="7">
    <location>
        <begin position="403"/>
        <end position="421"/>
    </location>
</feature>
<dbReference type="AlphaFoldDB" id="A0A1Y2CKR5"/>
<evidence type="ECO:0000313" key="8">
    <source>
        <dbReference type="EMBL" id="ORY47590.1"/>
    </source>
</evidence>
<sequence length="624" mass="68783">MASSLRHRHPHRNSSPPPPTSPFLSSASDSSHSVQAPERPSSRPRSYSMRQISSRQTPSFISLAYPSSLLESLDLPRFWSLRDLLLGKLDEAEEDVKRLMEYSETEDGTSEETEDDDEDWEVVTRRKRGGKRAASASASLADVGSKVPPTIDELNEELSTLDHFTKAAAEFLSALRAELPSLAAFPTSSNDPSTPLVDWQLSPEARIALDKFLDDHPLPTFPALDLRARIGDSKQRASDSATALRARVSIELATLRDLLAQLNNSGTVYSYLPSPSVPTRVAELRDYFAAESAKLSEALHSLSDEASGSLHAGIAHLQDGAHELSAFVTEKSNQAIDEATRMYHAALEGGRQRLLRYEELPHAWRNNPHIISGYRFTAIERWGALLKSAFEWHNETINIQSHLIGFLSLVFLLIFHFPGSPHSLPSSHPADTAIALLFIGAAMKCLLCSAAWHLLAGCATGHWHRGAACVDYVGISGLIAASVMGISYYGFYCKPQVASAYMVFSAVCGVVGMILPWKPWFNDREFKMWRIAFFLGLAGSALTPLAHLAYLYGLSNTVYFFYPVGLSALAYLVGLAFYAQQFPECSAPGRWDNLLASHQLWHSEFRRPSPRPSPLSSLLPRASS</sequence>
<dbReference type="PANTHER" id="PTHR20855">
    <property type="entry name" value="ADIPOR/PROGESTIN RECEPTOR-RELATED"/>
    <property type="match status" value="1"/>
</dbReference>
<evidence type="ECO:0000256" key="4">
    <source>
        <dbReference type="ARBA" id="ARBA00023136"/>
    </source>
</evidence>
<dbReference type="GO" id="GO:0046872">
    <property type="term" value="F:metal ion binding"/>
    <property type="evidence" value="ECO:0007669"/>
    <property type="project" value="UniProtKB-KW"/>
</dbReference>
<keyword evidence="5" id="KW-0862">Zinc</keyword>
<dbReference type="GO" id="GO:0016020">
    <property type="term" value="C:membrane"/>
    <property type="evidence" value="ECO:0007669"/>
    <property type="project" value="UniProtKB-SubCell"/>
</dbReference>
<feature type="binding site" evidence="5">
    <location>
        <position position="453"/>
    </location>
    <ligand>
        <name>Zn(2+)</name>
        <dbReference type="ChEBI" id="CHEBI:29105"/>
    </ligand>
</feature>
<dbReference type="InParanoid" id="A0A1Y2CKR5"/>
<feature type="compositionally biased region" description="Basic residues" evidence="6">
    <location>
        <begin position="1"/>
        <end position="12"/>
    </location>
</feature>
<dbReference type="EMBL" id="MCGR01000116">
    <property type="protein sequence ID" value="ORY47590.1"/>
    <property type="molecule type" value="Genomic_DNA"/>
</dbReference>
<feature type="binding site" evidence="5">
    <location>
        <position position="598"/>
    </location>
    <ligand>
        <name>Zn(2+)</name>
        <dbReference type="ChEBI" id="CHEBI:29105"/>
    </ligand>
</feature>
<feature type="binding site" evidence="5">
    <location>
        <position position="602"/>
    </location>
    <ligand>
        <name>Zn(2+)</name>
        <dbReference type="ChEBI" id="CHEBI:29105"/>
    </ligand>
</feature>
<keyword evidence="4 7" id="KW-0472">Membrane</keyword>
<dbReference type="InterPro" id="IPR004254">
    <property type="entry name" value="AdipoR/HlyIII-related"/>
</dbReference>
<feature type="compositionally biased region" description="Low complexity" evidence="6">
    <location>
        <begin position="22"/>
        <end position="46"/>
    </location>
</feature>